<comment type="caution">
    <text evidence="1">The sequence shown here is derived from an EMBL/GenBank/DDBJ whole genome shotgun (WGS) entry which is preliminary data.</text>
</comment>
<gene>
    <name evidence="1" type="ORF">DHEL01_v204907</name>
</gene>
<evidence type="ECO:0000313" key="2">
    <source>
        <dbReference type="Proteomes" id="UP000094444"/>
    </source>
</evidence>
<dbReference type="STRING" id="158607.A0A2P5I2G2"/>
<protein>
    <submittedName>
        <fullName evidence="1">Uncharacterized protein</fullName>
    </submittedName>
</protein>
<dbReference type="AlphaFoldDB" id="A0A2P5I2G2"/>
<evidence type="ECO:0000313" key="1">
    <source>
        <dbReference type="EMBL" id="POS76705.1"/>
    </source>
</evidence>
<organism evidence="1 2">
    <name type="scientific">Diaporthe helianthi</name>
    <dbReference type="NCBI Taxonomy" id="158607"/>
    <lineage>
        <taxon>Eukaryota</taxon>
        <taxon>Fungi</taxon>
        <taxon>Dikarya</taxon>
        <taxon>Ascomycota</taxon>
        <taxon>Pezizomycotina</taxon>
        <taxon>Sordariomycetes</taxon>
        <taxon>Sordariomycetidae</taxon>
        <taxon>Diaporthales</taxon>
        <taxon>Diaporthaceae</taxon>
        <taxon>Diaporthe</taxon>
    </lineage>
</organism>
<dbReference type="EMBL" id="MAVT02000341">
    <property type="protein sequence ID" value="POS76705.1"/>
    <property type="molecule type" value="Genomic_DNA"/>
</dbReference>
<name>A0A2P5I2G2_DIAHE</name>
<dbReference type="OrthoDB" id="2922289at2759"/>
<dbReference type="Proteomes" id="UP000094444">
    <property type="component" value="Unassembled WGS sequence"/>
</dbReference>
<keyword evidence="2" id="KW-1185">Reference proteome</keyword>
<sequence>MESTANTRLPFSELPKSPPMGIRVESSLAHSHTLPETRKYIEAVSHRVSADELPLLRSEIKQTTARIYDNWGLLEHIVQRHEALIQKRWSKKSIAKRRELLLAAWPNMARDRRPDIALTNRATALAAKLLQQGWKKLLQLKQYEGSQREALLMPYMNLHNLTKTEPLLLMINARARQPPDVFSGRDIQFSTIRFDLTKWLDLSGYVMDLNGTQSFPESYGELRQAPKEVSKVIFSADSRLTLVGGVVSVGDGLWALEIQDRVYSFLLQMAQKILHDIPYGDLTGTKYSIQAEPPLPSANFPEDGVVTLANTNLEAIYSSPAQMDLDRLQSLLTAMASEAEDKLWALREDPGRFSEDMEDIRAHRSEYVLDLFGKQHSSITTGVCCGSDIRSLDNLLSTECLRWSCAKVEYWCGLVRDITALVEIKAQHFDNRDMQPGAPLPEPFALALCKLHFALSSVVQRRLLCLRNVVYSSPPLRPYVRRASSETLDGFIIKVKEKSPRHIAEFVRILGFLFFEQATKLSGCIGCVQLLLEEYDVFINTVPDAQQAVSSFVAEEISHITLLSECLRQINLFQPFKGASNTVLSMKGIRDVFMAHVDEKRQESAALLDFVPSAETQSIAVALTKIPYPVQKKPSAANVQAMQHAEMLLDQMWDAWLAEIEPRTGLPAQVKKVLFQQGRQLQRTPAWVQPEPVEFNNMARPQPPFPEALVQPFGGIAIDDNTKAPVRPVEKAKVKTRGTAVPRNLTMDEFQTAEPEGPSPVQTIQVDRRAIKVFSALFHIPSSTSQPGEVPWNDFLHAMRSAGFWMEKLYGSVWQFSPRRGNDNNSNNIHMGVDMRTILFHEPHPHSRIPFRQARRHGRRLARAYGWSGQTFVLKH</sequence>
<accession>A0A2P5I2G2</accession>
<proteinExistence type="predicted"/>
<dbReference type="PANTHER" id="PTHR40788">
    <property type="entry name" value="CLR5 DOMAIN-CONTAINING PROTEIN-RELATED"/>
    <property type="match status" value="1"/>
</dbReference>
<reference evidence="1" key="1">
    <citation type="submission" date="2017-09" db="EMBL/GenBank/DDBJ databases">
        <title>Polyketide synthases of a Diaporthe helianthi virulent isolate.</title>
        <authorList>
            <person name="Baroncelli R."/>
        </authorList>
    </citation>
    <scope>NUCLEOTIDE SEQUENCE [LARGE SCALE GENOMIC DNA]</scope>
    <source>
        <strain evidence="1">7/96</strain>
    </source>
</reference>
<dbReference type="PANTHER" id="PTHR40788:SF2">
    <property type="entry name" value="CLR5 DOMAIN-CONTAINING PROTEIN"/>
    <property type="match status" value="1"/>
</dbReference>
<dbReference type="InParanoid" id="A0A2P5I2G2"/>